<evidence type="ECO:0000313" key="2">
    <source>
        <dbReference type="Proteomes" id="UP000054047"/>
    </source>
</evidence>
<dbReference type="InterPro" id="IPR042868">
    <property type="entry name" value="PHYHIP/PHYHIPL"/>
</dbReference>
<dbReference type="EMBL" id="KN795562">
    <property type="protein sequence ID" value="KIH42521.1"/>
    <property type="molecule type" value="Genomic_DNA"/>
</dbReference>
<dbReference type="PANTHER" id="PTHR15698:SF4">
    <property type="entry name" value="PHYTANOYL-COA HYDROXYLASE-INTERACTING PROTEIN-LIKE C-TERMINAL DOMAIN-CONTAINING PROTEIN"/>
    <property type="match status" value="1"/>
</dbReference>
<dbReference type="OrthoDB" id="6101761at2759"/>
<evidence type="ECO:0000313" key="1">
    <source>
        <dbReference type="EMBL" id="KIH42521.1"/>
    </source>
</evidence>
<dbReference type="GO" id="GO:0005737">
    <property type="term" value="C:cytoplasm"/>
    <property type="evidence" value="ECO:0007669"/>
    <property type="project" value="TreeGrafter"/>
</dbReference>
<sequence length="100" mass="12001">MSIVLENIRYLLEVQDKESGRKWVFDQSWAQTQRELRTTPGNTYWYCPNKCKPREYWDEIHTCRDGLMEKYIKDNNGQPANRINGILSGLWFAFHQEIMV</sequence>
<gene>
    <name evidence="1" type="ORF">ANCDUO_27494</name>
</gene>
<proteinExistence type="predicted"/>
<keyword evidence="2" id="KW-1185">Reference proteome</keyword>
<dbReference type="PANTHER" id="PTHR15698">
    <property type="entry name" value="PROTEIN CBG15099"/>
    <property type="match status" value="1"/>
</dbReference>
<dbReference type="Proteomes" id="UP000054047">
    <property type="component" value="Unassembled WGS sequence"/>
</dbReference>
<dbReference type="AlphaFoldDB" id="A0A0C2FBT7"/>
<protein>
    <submittedName>
        <fullName evidence="1">Uncharacterized protein</fullName>
    </submittedName>
</protein>
<organism evidence="1 2">
    <name type="scientific">Ancylostoma duodenale</name>
    <dbReference type="NCBI Taxonomy" id="51022"/>
    <lineage>
        <taxon>Eukaryota</taxon>
        <taxon>Metazoa</taxon>
        <taxon>Ecdysozoa</taxon>
        <taxon>Nematoda</taxon>
        <taxon>Chromadorea</taxon>
        <taxon>Rhabditida</taxon>
        <taxon>Rhabditina</taxon>
        <taxon>Rhabditomorpha</taxon>
        <taxon>Strongyloidea</taxon>
        <taxon>Ancylostomatidae</taxon>
        <taxon>Ancylostomatinae</taxon>
        <taxon>Ancylostoma</taxon>
    </lineage>
</organism>
<reference evidence="1 2" key="1">
    <citation type="submission" date="2013-12" db="EMBL/GenBank/DDBJ databases">
        <title>Draft genome of the parsitic nematode Ancylostoma duodenale.</title>
        <authorList>
            <person name="Mitreva M."/>
        </authorList>
    </citation>
    <scope>NUCLEOTIDE SEQUENCE [LARGE SCALE GENOMIC DNA]</scope>
    <source>
        <strain evidence="1 2">Zhejiang</strain>
    </source>
</reference>
<name>A0A0C2FBT7_9BILA</name>
<accession>A0A0C2FBT7</accession>